<evidence type="ECO:0000313" key="7">
    <source>
        <dbReference type="EMBL" id="EMS78065.1"/>
    </source>
</evidence>
<feature type="chain" id="PRO_5004487106" evidence="5">
    <location>
        <begin position="25"/>
        <end position="372"/>
    </location>
</feature>
<dbReference type="SUPFAM" id="SSF53822">
    <property type="entry name" value="Periplasmic binding protein-like I"/>
    <property type="match status" value="1"/>
</dbReference>
<evidence type="ECO:0000256" key="3">
    <source>
        <dbReference type="ARBA" id="ARBA00022729"/>
    </source>
</evidence>
<proteinExistence type="inferred from homology"/>
<dbReference type="CDD" id="cd06342">
    <property type="entry name" value="PBP1_ABC_LIVBP-like"/>
    <property type="match status" value="1"/>
</dbReference>
<reference evidence="7 8" key="1">
    <citation type="journal article" date="2013" name="Genome Announc.">
        <title>Draft Genome Sequence of Desulfotignum phosphitoxidans DSM 13687 Strain FiPS-3.</title>
        <authorList>
            <person name="Poehlein A."/>
            <person name="Daniel R."/>
            <person name="Simeonova D.D."/>
        </authorList>
    </citation>
    <scope>NUCLEOTIDE SEQUENCE [LARGE SCALE GENOMIC DNA]</scope>
    <source>
        <strain evidence="7 8">DSM 13687</strain>
    </source>
</reference>
<dbReference type="PATRIC" id="fig|1286635.3.peg.3898"/>
<feature type="domain" description="Leucine-binding protein" evidence="6">
    <location>
        <begin position="27"/>
        <end position="366"/>
    </location>
</feature>
<keyword evidence="3 5" id="KW-0732">Signal</keyword>
<sequence>MKTFFKCLTVGVLSMMLFAAPGFASDTIKVANAGALSGDLAPYGISALRGVEMAVEDINEKGGILGKKVELMLGDDVCKPEVAVNVATKLVSDGAQMVVGHVCSGATIAANKIYKDADIILISGSATNDDLTMSGDHPNFFRTIANDGAQATLMTSFAKNDLKIKKVALIHDKGDYGKGQMELAKIAFEHMGDVEIVLFEGVTTGAVDYTAIVQKIKRSDADLVMWGGYHSDASKIIQLMKKKRVDTLFMGADGIYGDNLPNLAGEFAEGVYATGPNDTSSNPMHQALTKEHQEKYGEDPGTFFFTGYTCMQSLAVAAEKAGTVEYDAMRAAMFEITVDSPMGPIGFDENGDIVGAGFSVYRVTDGKYQQVN</sequence>
<comment type="similarity">
    <text evidence="1">Belongs to the leucine-binding protein family.</text>
</comment>
<evidence type="ECO:0000256" key="5">
    <source>
        <dbReference type="SAM" id="SignalP"/>
    </source>
</evidence>
<dbReference type="InterPro" id="IPR000709">
    <property type="entry name" value="Leu_Ile_Val-bd"/>
</dbReference>
<dbReference type="InterPro" id="IPR028081">
    <property type="entry name" value="Leu-bd"/>
</dbReference>
<dbReference type="OrthoDB" id="9772589at2"/>
<dbReference type="EMBL" id="APJX01000010">
    <property type="protein sequence ID" value="EMS78065.1"/>
    <property type="molecule type" value="Genomic_DNA"/>
</dbReference>
<feature type="signal peptide" evidence="5">
    <location>
        <begin position="1"/>
        <end position="24"/>
    </location>
</feature>
<comment type="caution">
    <text evidence="7">The sequence shown here is derived from an EMBL/GenBank/DDBJ whole genome shotgun (WGS) entry which is preliminary data.</text>
</comment>
<evidence type="ECO:0000259" key="6">
    <source>
        <dbReference type="Pfam" id="PF13458"/>
    </source>
</evidence>
<dbReference type="AlphaFoldDB" id="S0FTQ1"/>
<dbReference type="PRINTS" id="PR00337">
    <property type="entry name" value="LEUILEVALBP"/>
</dbReference>
<keyword evidence="8" id="KW-1185">Reference proteome</keyword>
<dbReference type="InterPro" id="IPR028082">
    <property type="entry name" value="Peripla_BP_I"/>
</dbReference>
<evidence type="ECO:0000256" key="1">
    <source>
        <dbReference type="ARBA" id="ARBA00010062"/>
    </source>
</evidence>
<evidence type="ECO:0000313" key="8">
    <source>
        <dbReference type="Proteomes" id="UP000014216"/>
    </source>
</evidence>
<dbReference type="Gene3D" id="3.40.50.2300">
    <property type="match status" value="2"/>
</dbReference>
<dbReference type="RefSeq" id="WP_006967867.1">
    <property type="nucleotide sequence ID" value="NZ_APJX01000010.1"/>
</dbReference>
<dbReference type="Pfam" id="PF13458">
    <property type="entry name" value="Peripla_BP_6"/>
    <property type="match status" value="1"/>
</dbReference>
<accession>S0FTQ1</accession>
<keyword evidence="2" id="KW-0813">Transport</keyword>
<protein>
    <submittedName>
        <fullName evidence="7">Leucine-, isoleucine-, valine-, threonine-, and alanine-binding protein BraC</fullName>
    </submittedName>
</protein>
<organism evidence="7 8">
    <name type="scientific">Desulfotignum phosphitoxidans DSM 13687</name>
    <dbReference type="NCBI Taxonomy" id="1286635"/>
    <lineage>
        <taxon>Bacteria</taxon>
        <taxon>Pseudomonadati</taxon>
        <taxon>Thermodesulfobacteriota</taxon>
        <taxon>Desulfobacteria</taxon>
        <taxon>Desulfobacterales</taxon>
        <taxon>Desulfobacteraceae</taxon>
        <taxon>Desulfotignum</taxon>
    </lineage>
</organism>
<dbReference type="Proteomes" id="UP000014216">
    <property type="component" value="Unassembled WGS sequence"/>
</dbReference>
<gene>
    <name evidence="7" type="primary">braC</name>
    <name evidence="7" type="ORF">Dpo_10c00580</name>
</gene>
<evidence type="ECO:0000256" key="2">
    <source>
        <dbReference type="ARBA" id="ARBA00022448"/>
    </source>
</evidence>
<dbReference type="PANTHER" id="PTHR47151:SF2">
    <property type="entry name" value="AMINO ACID BINDING PROTEIN"/>
    <property type="match status" value="1"/>
</dbReference>
<dbReference type="GO" id="GO:0006865">
    <property type="term" value="P:amino acid transport"/>
    <property type="evidence" value="ECO:0007669"/>
    <property type="project" value="UniProtKB-KW"/>
</dbReference>
<name>S0FTQ1_9BACT</name>
<keyword evidence="4" id="KW-0029">Amino-acid transport</keyword>
<dbReference type="PANTHER" id="PTHR47151">
    <property type="entry name" value="LEU/ILE/VAL-BINDING ABC TRANSPORTER SUBUNIT"/>
    <property type="match status" value="1"/>
</dbReference>
<evidence type="ECO:0000256" key="4">
    <source>
        <dbReference type="ARBA" id="ARBA00022970"/>
    </source>
</evidence>